<evidence type="ECO:0000256" key="2">
    <source>
        <dbReference type="SAM" id="Phobius"/>
    </source>
</evidence>
<sequence length="295" mass="30399">MTFTRIENRKQSLTATTAIFLILFLLLYFFKYANTVTLDMLEGGGGGGDVAVNFGDSDLGMGDNYPSLEPVKSAPKQPKVVQAAEQEIVVSEADDAPVIANVKKPTEKPKKEEETKPVEKAVPKPSKSTSDALANLLNGSDKGGDGTDKVAGNKGKAYGDPNARGYDGGGGSGTGSGGGNGSGQGLGTGSGYGNGNGGGRGNGTGNYQLAGRKFLSTPNPQYTCNEEGTVVVQITVDRTGKVINAQAGVRGTTNAAKCLLDQAKIAALNTKINPSDDAPEKQVGKITYNFKLTGN</sequence>
<keyword evidence="2" id="KW-0472">Membrane</keyword>
<dbReference type="OrthoDB" id="676306at2"/>
<dbReference type="Proteomes" id="UP000199354">
    <property type="component" value="Unassembled WGS sequence"/>
</dbReference>
<name>A0A1G5F3S0_9FLAO</name>
<organism evidence="3 4">
    <name type="scientific">Flavobacterium caeni</name>
    <dbReference type="NCBI Taxonomy" id="490189"/>
    <lineage>
        <taxon>Bacteria</taxon>
        <taxon>Pseudomonadati</taxon>
        <taxon>Bacteroidota</taxon>
        <taxon>Flavobacteriia</taxon>
        <taxon>Flavobacteriales</taxon>
        <taxon>Flavobacteriaceae</taxon>
        <taxon>Flavobacterium</taxon>
    </lineage>
</organism>
<keyword evidence="2" id="KW-1133">Transmembrane helix</keyword>
<accession>A0A1G5F3S0</accession>
<reference evidence="3 4" key="1">
    <citation type="submission" date="2016-10" db="EMBL/GenBank/DDBJ databases">
        <authorList>
            <person name="de Groot N.N."/>
        </authorList>
    </citation>
    <scope>NUCLEOTIDE SEQUENCE [LARGE SCALE GENOMIC DNA]</scope>
    <source>
        <strain evidence="3 4">CGMCC 1.7031</strain>
    </source>
</reference>
<evidence type="ECO:0000256" key="1">
    <source>
        <dbReference type="SAM" id="MobiDB-lite"/>
    </source>
</evidence>
<dbReference type="EMBL" id="FMVF01000005">
    <property type="protein sequence ID" value="SCY33824.1"/>
    <property type="molecule type" value="Genomic_DNA"/>
</dbReference>
<feature type="transmembrane region" description="Helical" evidence="2">
    <location>
        <begin position="12"/>
        <end position="30"/>
    </location>
</feature>
<feature type="compositionally biased region" description="Gly residues" evidence="1">
    <location>
        <begin position="166"/>
        <end position="199"/>
    </location>
</feature>
<proteinExistence type="predicted"/>
<evidence type="ECO:0000313" key="3">
    <source>
        <dbReference type="EMBL" id="SCY33824.1"/>
    </source>
</evidence>
<gene>
    <name evidence="3" type="ORF">SAMN02927903_01154</name>
</gene>
<dbReference type="RefSeq" id="WP_091141593.1">
    <property type="nucleotide sequence ID" value="NZ_FMVF01000005.1"/>
</dbReference>
<keyword evidence="2" id="KW-0812">Transmembrane</keyword>
<keyword evidence="4" id="KW-1185">Reference proteome</keyword>
<dbReference type="AlphaFoldDB" id="A0A1G5F3S0"/>
<dbReference type="STRING" id="490189.SAMN02927903_01154"/>
<evidence type="ECO:0000313" key="4">
    <source>
        <dbReference type="Proteomes" id="UP000199354"/>
    </source>
</evidence>
<protein>
    <submittedName>
        <fullName evidence="3">Protein TonB, links inner and outer membranes</fullName>
    </submittedName>
</protein>
<feature type="compositionally biased region" description="Basic and acidic residues" evidence="1">
    <location>
        <begin position="104"/>
        <end position="122"/>
    </location>
</feature>
<feature type="region of interest" description="Disordered" evidence="1">
    <location>
        <begin position="99"/>
        <end position="199"/>
    </location>
</feature>